<dbReference type="InterPro" id="IPR003343">
    <property type="entry name" value="Big_2"/>
</dbReference>
<evidence type="ECO:0000313" key="4">
    <source>
        <dbReference type="Proteomes" id="UP000712007"/>
    </source>
</evidence>
<dbReference type="NCBIfam" id="NF038128">
    <property type="entry name" value="choice_anch_J"/>
    <property type="match status" value="1"/>
</dbReference>
<dbReference type="Pfam" id="PF18962">
    <property type="entry name" value="Por_Secre_tail"/>
    <property type="match status" value="1"/>
</dbReference>
<feature type="domain" description="BIG2" evidence="2">
    <location>
        <begin position="1642"/>
        <end position="1725"/>
    </location>
</feature>
<dbReference type="InterPro" id="IPR042229">
    <property type="entry name" value="Listeria/Bacterioides_rpt_sf"/>
</dbReference>
<feature type="domain" description="BIG2" evidence="2">
    <location>
        <begin position="1823"/>
        <end position="1900"/>
    </location>
</feature>
<dbReference type="PANTHER" id="PTHR23019">
    <property type="entry name" value="NUCLEAR PORE MEMBRANE GLYCOPROTEIN GP210-RELATED"/>
    <property type="match status" value="1"/>
</dbReference>
<dbReference type="InterPro" id="IPR045197">
    <property type="entry name" value="NUP210-like"/>
</dbReference>
<feature type="domain" description="BIG2" evidence="2">
    <location>
        <begin position="1736"/>
        <end position="1813"/>
    </location>
</feature>
<dbReference type="InterPro" id="IPR013378">
    <property type="entry name" value="InlB-like_B-rpt"/>
</dbReference>
<dbReference type="NCBIfam" id="TIGR04183">
    <property type="entry name" value="Por_Secre_tail"/>
    <property type="match status" value="1"/>
</dbReference>
<dbReference type="Pfam" id="PF09479">
    <property type="entry name" value="Flg_new"/>
    <property type="match status" value="1"/>
</dbReference>
<feature type="domain" description="BIG2" evidence="2">
    <location>
        <begin position="1998"/>
        <end position="2075"/>
    </location>
</feature>
<evidence type="ECO:0000259" key="2">
    <source>
        <dbReference type="SMART" id="SM00635"/>
    </source>
</evidence>
<feature type="domain" description="BIG2" evidence="2">
    <location>
        <begin position="1557"/>
        <end position="1633"/>
    </location>
</feature>
<proteinExistence type="predicted"/>
<dbReference type="SMART" id="SM00635">
    <property type="entry name" value="BID_2"/>
    <property type="match status" value="7"/>
</dbReference>
<reference evidence="3" key="2">
    <citation type="journal article" date="2021" name="PeerJ">
        <title>Extensive microbial diversity within the chicken gut microbiome revealed by metagenomics and culture.</title>
        <authorList>
            <person name="Gilroy R."/>
            <person name="Ravi A."/>
            <person name="Getino M."/>
            <person name="Pursley I."/>
            <person name="Horton D.L."/>
            <person name="Alikhan N.F."/>
            <person name="Baker D."/>
            <person name="Gharbi K."/>
            <person name="Hall N."/>
            <person name="Watson M."/>
            <person name="Adriaenssens E.M."/>
            <person name="Foster-Nyarko E."/>
            <person name="Jarju S."/>
            <person name="Secka A."/>
            <person name="Antonio M."/>
            <person name="Oren A."/>
            <person name="Chaudhuri R.R."/>
            <person name="La Ragione R."/>
            <person name="Hildebrand F."/>
            <person name="Pallen M.J."/>
        </authorList>
    </citation>
    <scope>NUCLEOTIDE SEQUENCE</scope>
    <source>
        <strain evidence="3">3924</strain>
    </source>
</reference>
<feature type="domain" description="BIG2" evidence="2">
    <location>
        <begin position="2256"/>
        <end position="2333"/>
    </location>
</feature>
<dbReference type="InterPro" id="IPR026444">
    <property type="entry name" value="Secre_tail"/>
</dbReference>
<dbReference type="Gene3D" id="2.160.20.110">
    <property type="match status" value="5"/>
</dbReference>
<sequence>MAMTLMLMAALPLAAQTYWDGTASRDWTGTGSEDDPYIITTPQQLAGLAEAVNGGCDFRDEYIKLGADLYMSDPAAEHEERPQWTPIGGVNVEDQTGDGGGYRHDTLRFCGTFDGDGHTVYNVYHSTLPDLTDWDDPFGSGILDVSGWYRGFFGWIEEATVKNLHLANVNIVGAATVGGLVMVSKNSTITGCSVSGVVGSLNDEVGGASGGLVANNQGGTIENCTSSANVKGIRGVGCLVGYNSGTIRGCHATGDAHGVQYYVGGLVGSNLEGGLIEHCSSAGEVKKDYYQYAIEDCAGFVGQNVGTIRECTSSANVISSQDGAGFCGVNGGRIESCYATGDVTVSRFGCKAATFVGANGRSAQQALDPVPYEGIIINCFATGKCTNTGEGALHAFMSNFQSRNNRETLTVFCSTNKENYTTYGTNIGGALLRTTAGMQSQEFVDTLNKMAAVAGTSLWEWREDNYPLPTGVKADITSCFSGGGSGTKDDPFRIRTKQDLEWVSALTNLGWRFDNQYILLENDIELNAPFEEWGTTAPTLWQPIGRSVSEKTLSSSAEFEYEFRGTFDGGFHSVRNMYLNDVTGETPQGFFGIINGATVKNLSVEGAWIKAQGSTGILVGKSTRYCMPTNILQCHTSGTAEGSWAAGGIIGDISLDGNTNIINCSSAAALVPGEGGAHMVVGNQNYVGGTTYSNDTVANYFFTGRMEGEDPGSFFGKEISINCYYDMEKWVRPDKWTGIETYGRTTEYLQSKEFANVFNYYVAQYNERHADSPLHYWQVNTDDYPSLTVTEPPHTVTYVTGGEYYTPQPVLDDSRIVPPPVPELEGQVFYGWYSDENRTKPYIFDTMQITSSFPLYAKWQAELVPDFTPFTNPFATTYVISTPEQLLGFSRAVQGVEGVIDQMNFAGKTVKLGADIMLNDTSGWQLWGGYTYGRQWEPISTDEVYCAFGGTFDGDGHTISGMYISDDSHSDATNDGIGLFARLRPDAVVKNVNIKASRIIFTSRYGQVGLLVGFNRGTVDSCHVEGEIEVVRCTAGMIAGVCRRDYDGIVGSDIIREGIGSIRNSSSLGRVESTDATGETYLGGLIGQMAISDSIVNCSTDVAIRNIGENAGAGGITGTVGEGVISSCAAELRELDGSLNIGGITGNLYKGTVEKCHLKGNIACQAGNVGGIVGYLRQDSKITECSFDGTIEATGDYVGGIYGNNYRSDTVSGCSVSGLISGGNYTGGISGTGGGRYSTSSATVKGMENVGGITGAGGAYRCTATGDVSGTDRVGGISGGGSGSINDCTASGNVSGRDKVGGLAGECGWVNNSSASGEVTGANRVGGLVGSLWEDYERTISQSHATGKVTATGNQVGGLIGYGRSKSYDYGVTITESYATGDVTGAGQTGGFAGFLYGEITESYATGNVKGENSVGGFVGRYEENSIYDCFATGEVTGTDTVGGFVGYTMAYGGGGPKRSYSTGKVQGEGASTGGFAGAKSVNSRINNCYYDSETSGMSDSELGTPLSTIGMKAKKSYEEWDFETTWGRKDTINDGYPYLRWMYDEFIADDEDPKIPASGITISKEDTTLEAGMTLQLTATITPDNAEETVQWSTSAAAVASVDVNGLVTTIAPGEAVITATTSESGLTAECRVTVTEPIIRVTKVTIDETSVPSRIKVGESVQLAATVEPENAVDKTVTWSISDNEYVSLTPDGVLTGIKETGRSQSVIITATAGGISGVYSPRIRVEAAASPGVVTGVRLDYEGITVGVGGTWQLNATVEPEDAQNRSVTWESSDETVATVDENGLVTGKSAGSATVTVRTVEGGYTAQCMVNVEGDETVAVTGVRLDNTGITVGVGGTWQLNATVEPEDAENKSVTWESSDESVATVDENGLVTGRSAGSATVTVRTVDGGYTAQCSVTVEGEETVLPTGVTLSHTTLNMKAGEETLLIATVQPADATDKSITWESNAPETVSVDSEGRLTAHKAGTAVITAKTVNGFSAFCMVTVEEGDEPEIPVTGIVLSHRFLDLTEGETAQLTVTIEPADATDRSISWESSDEDIATVGADGTVRAIAAGTSVITVTTTDGGFTAECLVNVKAAAPQECTDIAYSETFASSLGEFSVVNEKGTNDWYWNSKFGCAYMNGYSSGENSDWLISPVFDLTGMESAEFSFTDAFGYGNEANWRTHCEVLVGAGFNGDVNAVTWYAISSGLTFGSGEWWEWLTHRMTVPSAMLGQRDVVVAFRYRISGADDAPAWEIKNFSFTAKCAGGGEIIPVSSIMLPSSVPPLAIGESCTLTPTIFPENATDKRVMWTSGDVTVAVVDANGTVTGISEGETVITATTVDGGYTAECHITVVGGTDVEMTAADAVTVYPNPVRDVLNVETGGAAVVRMEMTDAAGHAVMSIEGDEHTVDVSALPEGLYLLRIETERGVTVRKIVKRM</sequence>
<dbReference type="Gene3D" id="2.60.40.1080">
    <property type="match status" value="7"/>
</dbReference>
<organism evidence="3 4">
    <name type="scientific">Candidatus Aphodosoma intestinipullorum</name>
    <dbReference type="NCBI Taxonomy" id="2840674"/>
    <lineage>
        <taxon>Bacteria</taxon>
        <taxon>Pseudomonadati</taxon>
        <taxon>Bacteroidota</taxon>
        <taxon>Bacteroidia</taxon>
        <taxon>Bacteroidales</taxon>
        <taxon>Candidatus Aphodosoma</taxon>
    </lineage>
</organism>
<dbReference type="SUPFAM" id="SSF49373">
    <property type="entry name" value="Invasin/intimin cell-adhesion fragments"/>
    <property type="match status" value="6"/>
</dbReference>
<feature type="domain" description="BIG2" evidence="2">
    <location>
        <begin position="1910"/>
        <end position="1986"/>
    </location>
</feature>
<dbReference type="Pfam" id="PF02368">
    <property type="entry name" value="Big_2"/>
    <property type="match status" value="7"/>
</dbReference>
<evidence type="ECO:0000313" key="3">
    <source>
        <dbReference type="EMBL" id="MBO8440762.1"/>
    </source>
</evidence>
<dbReference type="EMBL" id="JADIMV010000154">
    <property type="protein sequence ID" value="MBO8440762.1"/>
    <property type="molecule type" value="Genomic_DNA"/>
</dbReference>
<evidence type="ECO:0000256" key="1">
    <source>
        <dbReference type="ARBA" id="ARBA00004196"/>
    </source>
</evidence>
<dbReference type="GO" id="GO:0030313">
    <property type="term" value="C:cell envelope"/>
    <property type="evidence" value="ECO:0007669"/>
    <property type="project" value="UniProtKB-SubCell"/>
</dbReference>
<dbReference type="InterPro" id="IPR008964">
    <property type="entry name" value="Invasin/intimin_cell_adhesion"/>
</dbReference>
<comment type="subcellular location">
    <subcellularLocation>
        <location evidence="1">Cell envelope</location>
    </subcellularLocation>
</comment>
<comment type="caution">
    <text evidence="3">The sequence shown here is derived from an EMBL/GenBank/DDBJ whole genome shotgun (WGS) entry which is preliminary data.</text>
</comment>
<dbReference type="Gene3D" id="2.60.120.200">
    <property type="match status" value="1"/>
</dbReference>
<protein>
    <submittedName>
        <fullName evidence="3">Ig-like domain-containing protein</fullName>
    </submittedName>
</protein>
<accession>A0A940IFM5</accession>
<dbReference type="Pfam" id="PF07581">
    <property type="entry name" value="Glug"/>
    <property type="match status" value="4"/>
</dbReference>
<name>A0A940IFM5_9BACT</name>
<dbReference type="PANTHER" id="PTHR23019:SF0">
    <property type="entry name" value="NUCLEAR PORE MEMBRANE GLYCOPROTEIN 210"/>
    <property type="match status" value="1"/>
</dbReference>
<reference evidence="3" key="1">
    <citation type="submission" date="2020-10" db="EMBL/GenBank/DDBJ databases">
        <authorList>
            <person name="Gilroy R."/>
        </authorList>
    </citation>
    <scope>NUCLEOTIDE SEQUENCE</scope>
    <source>
        <strain evidence="3">3924</strain>
    </source>
</reference>
<dbReference type="Gene3D" id="2.60.40.4270">
    <property type="entry name" value="Listeria-Bacteroides repeat domain"/>
    <property type="match status" value="1"/>
</dbReference>
<dbReference type="InterPro" id="IPR011493">
    <property type="entry name" value="GLUG"/>
</dbReference>
<gene>
    <name evidence="3" type="ORF">IAC51_08965</name>
</gene>
<dbReference type="Proteomes" id="UP000712007">
    <property type="component" value="Unassembled WGS sequence"/>
</dbReference>